<dbReference type="InterPro" id="IPR014013">
    <property type="entry name" value="Helic_SF1/SF2_ATP-bd_DinG/Rad3"/>
</dbReference>
<evidence type="ECO:0000256" key="2">
    <source>
        <dbReference type="ARBA" id="ARBA00022723"/>
    </source>
</evidence>
<dbReference type="Proteomes" id="UP000318667">
    <property type="component" value="Unassembled WGS sequence"/>
</dbReference>
<evidence type="ECO:0000256" key="10">
    <source>
        <dbReference type="ARBA" id="ARBA00023125"/>
    </source>
</evidence>
<dbReference type="InterPro" id="IPR045028">
    <property type="entry name" value="DinG/Rad3-like"/>
</dbReference>
<sequence length="766" mass="88830">MQDKVKLSVRSLVEYVYRSGSIETGFRSAVSLSEGTRLHQRIQKRYGEDDQKEVHFLADLFYGNLEFTLEGRCDGLLLRNNERIIDEIKSVSRSITDINEDTYPVHWAQAKCYAFMYARDHHLKKMTVQLTYVQSDTNEEKKFRQSFSFEKLEHFIQELLEAYTPYAEMRMMHKKDMMKSIRDLGFPFPNYREGQRKFAGAVYKTIAEGKSLYANAPTGIGKTISALFPAIKAIGEGEIQRIFYLTAKTITRQAAEEAIKLLEQSGLNHKTVTITAKDKICFKEETNCQKEYCEFANGYYDRINGAILDLLANENLMDRKVIEKYALKHRVCPFEFSLDAAYAGDAIIGDYNYVFDPRVSLKRFIEEEKKKTVLLVDEAHNLVDRAREMYSSSLDKSSFLQLSRSFKGRDEGIQQSAKRANQVFIALKKKCGEPKAIVEKDYPDELLPELQEFAACAEKYLFLNKHEAEDELLDTYFAVQSFIRISQLYDERFVTYFQDQRNDIRIKLFCLDPSYLLQQAVKGFKSTIFFSATLKPLNYFKDMLGFSKDDYTLSIPSPFSKEQTDVYIQPLSTRFHDRGESIEPIIKTIKDRLKGKKGNYLIFFPSYQYMEEVYRRFLDEDLHIRTIIQRTGMEEGEREAFLETFKPNAAETLLGFAVMGGIFSEGVDLQGDRLNGVLVVGVGLPQIGLERDIMKNYFLQHKKNGYDYAYTYPGMNKVLQAGGRLIRAENDTGMIVLIDDRYLHTKYQALLPEEWKDFMVLKKWLC</sequence>
<dbReference type="AlphaFoldDB" id="A0A562JCF0"/>
<keyword evidence="5" id="KW-0378">Hydrolase</keyword>
<dbReference type="GO" id="GO:0046872">
    <property type="term" value="F:metal ion binding"/>
    <property type="evidence" value="ECO:0007669"/>
    <property type="project" value="UniProtKB-KW"/>
</dbReference>
<keyword evidence="4" id="KW-0227">DNA damage</keyword>
<keyword evidence="7" id="KW-0067">ATP-binding</keyword>
<evidence type="ECO:0000256" key="6">
    <source>
        <dbReference type="ARBA" id="ARBA00022806"/>
    </source>
</evidence>
<evidence type="ECO:0000256" key="11">
    <source>
        <dbReference type="ARBA" id="ARBA00023204"/>
    </source>
</evidence>
<dbReference type="EMBL" id="VLKI01000019">
    <property type="protein sequence ID" value="TWH80820.1"/>
    <property type="molecule type" value="Genomic_DNA"/>
</dbReference>
<dbReference type="InterPro" id="IPR006554">
    <property type="entry name" value="Helicase-like_DEXD_c2"/>
</dbReference>
<keyword evidence="8" id="KW-0408">Iron</keyword>
<evidence type="ECO:0000256" key="1">
    <source>
        <dbReference type="ARBA" id="ARBA00022485"/>
    </source>
</evidence>
<dbReference type="InterPro" id="IPR010614">
    <property type="entry name" value="RAD3-like_helicase_DEAD"/>
</dbReference>
<comment type="similarity">
    <text evidence="13">Belongs to the helicase family. DinG subfamily.</text>
</comment>
<keyword evidence="6 15" id="KW-0347">Helicase</keyword>
<evidence type="ECO:0000256" key="8">
    <source>
        <dbReference type="ARBA" id="ARBA00023004"/>
    </source>
</evidence>
<dbReference type="GeneID" id="65405652"/>
<dbReference type="PANTHER" id="PTHR11472">
    <property type="entry name" value="DNA REPAIR DEAD HELICASE RAD3/XP-D SUBFAMILY MEMBER"/>
    <property type="match status" value="1"/>
</dbReference>
<dbReference type="Gene3D" id="3.90.320.10">
    <property type="match status" value="1"/>
</dbReference>
<dbReference type="Gene3D" id="3.40.50.300">
    <property type="entry name" value="P-loop containing nucleotide triphosphate hydrolases"/>
    <property type="match status" value="2"/>
</dbReference>
<dbReference type="InterPro" id="IPR011604">
    <property type="entry name" value="PDDEXK-like_dom_sf"/>
</dbReference>
<keyword evidence="3" id="KW-0547">Nucleotide-binding</keyword>
<evidence type="ECO:0000256" key="12">
    <source>
        <dbReference type="ARBA" id="ARBA00023235"/>
    </source>
</evidence>
<dbReference type="Pfam" id="PF06733">
    <property type="entry name" value="DEAD_2"/>
    <property type="match status" value="1"/>
</dbReference>
<accession>A0A562JCF0</accession>
<evidence type="ECO:0000313" key="16">
    <source>
        <dbReference type="Proteomes" id="UP000318667"/>
    </source>
</evidence>
<dbReference type="SUPFAM" id="SSF52540">
    <property type="entry name" value="P-loop containing nucleoside triphosphate hydrolases"/>
    <property type="match status" value="2"/>
</dbReference>
<keyword evidence="2" id="KW-0479">Metal-binding</keyword>
<evidence type="ECO:0000256" key="7">
    <source>
        <dbReference type="ARBA" id="ARBA00022840"/>
    </source>
</evidence>
<proteinExistence type="inferred from homology"/>
<dbReference type="GO" id="GO:0003677">
    <property type="term" value="F:DNA binding"/>
    <property type="evidence" value="ECO:0007669"/>
    <property type="project" value="UniProtKB-KW"/>
</dbReference>
<dbReference type="SMART" id="SM00487">
    <property type="entry name" value="DEXDc"/>
    <property type="match status" value="1"/>
</dbReference>
<keyword evidence="9" id="KW-0411">Iron-sulfur</keyword>
<dbReference type="InterPro" id="IPR027417">
    <property type="entry name" value="P-loop_NTPase"/>
</dbReference>
<dbReference type="GO" id="GO:0051539">
    <property type="term" value="F:4 iron, 4 sulfur cluster binding"/>
    <property type="evidence" value="ECO:0007669"/>
    <property type="project" value="UniProtKB-KW"/>
</dbReference>
<reference evidence="15 16" key="1">
    <citation type="journal article" date="2015" name="Stand. Genomic Sci.">
        <title>Genomic Encyclopedia of Bacterial and Archaeal Type Strains, Phase III: the genomes of soil and plant-associated and newly described type strains.</title>
        <authorList>
            <person name="Whitman W.B."/>
            <person name="Woyke T."/>
            <person name="Klenk H.P."/>
            <person name="Zhou Y."/>
            <person name="Lilburn T.G."/>
            <person name="Beck B.J."/>
            <person name="De Vos P."/>
            <person name="Vandamme P."/>
            <person name="Eisen J.A."/>
            <person name="Garrity G."/>
            <person name="Hugenholtz P."/>
            <person name="Kyrpides N.C."/>
        </authorList>
    </citation>
    <scope>NUCLEOTIDE SEQUENCE [LARGE SCALE GENOMIC DNA]</scope>
    <source>
        <strain evidence="15 16">CGMCC 1.10115</strain>
    </source>
</reference>
<feature type="domain" description="Helicase ATP-binding" evidence="14">
    <location>
        <begin position="181"/>
        <end position="427"/>
    </location>
</feature>
<keyword evidence="16" id="KW-1185">Reference proteome</keyword>
<organism evidence="15 16">
    <name type="scientific">Cytobacillus oceanisediminis</name>
    <dbReference type="NCBI Taxonomy" id="665099"/>
    <lineage>
        <taxon>Bacteria</taxon>
        <taxon>Bacillati</taxon>
        <taxon>Bacillota</taxon>
        <taxon>Bacilli</taxon>
        <taxon>Bacillales</taxon>
        <taxon>Bacillaceae</taxon>
        <taxon>Cytobacillus</taxon>
    </lineage>
</organism>
<name>A0A562JCF0_9BACI</name>
<evidence type="ECO:0000256" key="4">
    <source>
        <dbReference type="ARBA" id="ARBA00022763"/>
    </source>
</evidence>
<dbReference type="Pfam" id="PF13307">
    <property type="entry name" value="Helicase_C_2"/>
    <property type="match status" value="1"/>
</dbReference>
<evidence type="ECO:0000256" key="13">
    <source>
        <dbReference type="ARBA" id="ARBA00038058"/>
    </source>
</evidence>
<dbReference type="GO" id="GO:0005524">
    <property type="term" value="F:ATP binding"/>
    <property type="evidence" value="ECO:0007669"/>
    <property type="project" value="UniProtKB-KW"/>
</dbReference>
<gene>
    <name evidence="15" type="ORF">IQ19_04562</name>
</gene>
<keyword evidence="10" id="KW-0238">DNA-binding</keyword>
<dbReference type="OrthoDB" id="9765586at2"/>
<dbReference type="GO" id="GO:0003678">
    <property type="term" value="F:DNA helicase activity"/>
    <property type="evidence" value="ECO:0007669"/>
    <property type="project" value="InterPro"/>
</dbReference>
<dbReference type="RefSeq" id="WP_144545169.1">
    <property type="nucleotide sequence ID" value="NZ_CBCSDC010000021.1"/>
</dbReference>
<evidence type="ECO:0000256" key="3">
    <source>
        <dbReference type="ARBA" id="ARBA00022741"/>
    </source>
</evidence>
<keyword evidence="1" id="KW-0004">4Fe-4S</keyword>
<dbReference type="GO" id="GO:0006281">
    <property type="term" value="P:DNA repair"/>
    <property type="evidence" value="ECO:0007669"/>
    <property type="project" value="UniProtKB-KW"/>
</dbReference>
<keyword evidence="11" id="KW-0234">DNA repair</keyword>
<evidence type="ECO:0000313" key="15">
    <source>
        <dbReference type="EMBL" id="TWH80820.1"/>
    </source>
</evidence>
<dbReference type="PROSITE" id="PS51193">
    <property type="entry name" value="HELICASE_ATP_BIND_2"/>
    <property type="match status" value="1"/>
</dbReference>
<keyword evidence="12" id="KW-0413">Isomerase</keyword>
<dbReference type="InterPro" id="IPR006555">
    <property type="entry name" value="ATP-dep_Helicase_C"/>
</dbReference>
<dbReference type="GO" id="GO:0016818">
    <property type="term" value="F:hydrolase activity, acting on acid anhydrides, in phosphorus-containing anhydrides"/>
    <property type="evidence" value="ECO:0007669"/>
    <property type="project" value="InterPro"/>
</dbReference>
<evidence type="ECO:0000256" key="9">
    <source>
        <dbReference type="ARBA" id="ARBA00023014"/>
    </source>
</evidence>
<comment type="caution">
    <text evidence="15">The sequence shown here is derived from an EMBL/GenBank/DDBJ whole genome shotgun (WGS) entry which is preliminary data.</text>
</comment>
<evidence type="ECO:0000256" key="5">
    <source>
        <dbReference type="ARBA" id="ARBA00022801"/>
    </source>
</evidence>
<dbReference type="InterPro" id="IPR014001">
    <property type="entry name" value="Helicase_ATP-bd"/>
</dbReference>
<dbReference type="PANTHER" id="PTHR11472:SF34">
    <property type="entry name" value="REGULATOR OF TELOMERE ELONGATION HELICASE 1"/>
    <property type="match status" value="1"/>
</dbReference>
<dbReference type="SMART" id="SM00491">
    <property type="entry name" value="HELICc2"/>
    <property type="match status" value="1"/>
</dbReference>
<dbReference type="SMART" id="SM00488">
    <property type="entry name" value="DEXDc2"/>
    <property type="match status" value="1"/>
</dbReference>
<evidence type="ECO:0000259" key="14">
    <source>
        <dbReference type="PROSITE" id="PS51193"/>
    </source>
</evidence>
<dbReference type="Gene3D" id="1.10.275.30">
    <property type="match status" value="1"/>
</dbReference>
<protein>
    <submittedName>
        <fullName evidence="15">Rad3-related DNA helicase</fullName>
    </submittedName>
</protein>